<comment type="caution">
    <text evidence="3">The sequence shown here is derived from an EMBL/GenBank/DDBJ whole genome shotgun (WGS) entry which is preliminary data.</text>
</comment>
<dbReference type="Proteomes" id="UP000295724">
    <property type="component" value="Unassembled WGS sequence"/>
</dbReference>
<accession>A0A4R6XDN2</accession>
<protein>
    <submittedName>
        <fullName evidence="3">FecR family protein</fullName>
    </submittedName>
</protein>
<dbReference type="InterPro" id="IPR012373">
    <property type="entry name" value="Ferrdict_sens_TM"/>
</dbReference>
<dbReference type="Gene3D" id="2.60.120.1440">
    <property type="match status" value="1"/>
</dbReference>
<dbReference type="Pfam" id="PF04773">
    <property type="entry name" value="FecR"/>
    <property type="match status" value="1"/>
</dbReference>
<dbReference type="EMBL" id="SNZB01000006">
    <property type="protein sequence ID" value="TDR17425.1"/>
    <property type="molecule type" value="Genomic_DNA"/>
</dbReference>
<dbReference type="RefSeq" id="WP_099018794.1">
    <property type="nucleotide sequence ID" value="NZ_NIHB01000002.1"/>
</dbReference>
<keyword evidence="1" id="KW-1133">Transmembrane helix</keyword>
<keyword evidence="1" id="KW-0472">Membrane</keyword>
<name>A0A4R6XDN2_9GAMM</name>
<feature type="transmembrane region" description="Helical" evidence="1">
    <location>
        <begin position="51"/>
        <end position="71"/>
    </location>
</feature>
<evidence type="ECO:0000313" key="3">
    <source>
        <dbReference type="EMBL" id="TDR17425.1"/>
    </source>
</evidence>
<evidence type="ECO:0000313" key="4">
    <source>
        <dbReference type="Proteomes" id="UP000295724"/>
    </source>
</evidence>
<reference evidence="3 4" key="1">
    <citation type="submission" date="2019-03" db="EMBL/GenBank/DDBJ databases">
        <title>Genomic Encyclopedia of Type Strains, Phase IV (KMG-IV): sequencing the most valuable type-strain genomes for metagenomic binning, comparative biology and taxonomic classification.</title>
        <authorList>
            <person name="Goeker M."/>
        </authorList>
    </citation>
    <scope>NUCLEOTIDE SEQUENCE [LARGE SCALE GENOMIC DNA]</scope>
    <source>
        <strain evidence="3 4">DSM 25488</strain>
    </source>
</reference>
<dbReference type="InterPro" id="IPR006860">
    <property type="entry name" value="FecR"/>
</dbReference>
<keyword evidence="4" id="KW-1185">Reference proteome</keyword>
<feature type="domain" description="FecR protein" evidence="2">
    <location>
        <begin position="113"/>
        <end position="202"/>
    </location>
</feature>
<evidence type="ECO:0000259" key="2">
    <source>
        <dbReference type="Pfam" id="PF04773"/>
    </source>
</evidence>
<dbReference type="PANTHER" id="PTHR30273:SF2">
    <property type="entry name" value="PROTEIN FECR"/>
    <property type="match status" value="1"/>
</dbReference>
<evidence type="ECO:0000256" key="1">
    <source>
        <dbReference type="SAM" id="Phobius"/>
    </source>
</evidence>
<dbReference type="OrthoDB" id="7056410at2"/>
<dbReference type="PANTHER" id="PTHR30273">
    <property type="entry name" value="PERIPLASMIC SIGNAL SENSOR AND SIGMA FACTOR ACTIVATOR FECR-RELATED"/>
    <property type="match status" value="1"/>
</dbReference>
<dbReference type="AlphaFoldDB" id="A0A4R6XDN2"/>
<keyword evidence="1" id="KW-0812">Transmembrane</keyword>
<organism evidence="3 4">
    <name type="scientific">Marinicella litoralis</name>
    <dbReference type="NCBI Taxonomy" id="644220"/>
    <lineage>
        <taxon>Bacteria</taxon>
        <taxon>Pseudomonadati</taxon>
        <taxon>Pseudomonadota</taxon>
        <taxon>Gammaproteobacteria</taxon>
        <taxon>Lysobacterales</taxon>
        <taxon>Marinicellaceae</taxon>
        <taxon>Marinicella</taxon>
    </lineage>
</organism>
<sequence length="326" mass="36930">MSDINKQDIEKILDQAGPRIKPDQSIRDEVYQEVHALWQQTHKPPFYQAHAMKIAASLFLFISLFSFTLLYQGNQPVYNIAASIEIQGQIQISQNNSDWKNLDNDKTISPGDYLKTQRNNRLMVNLFNGNQFRVDENTHLKVEANNHLTLISGRVYVNSDSTAGHHKLTIDTPLATVNHIGTQYSVEFNSDQLNVGVREGLVLVASDHIPQAELTQGRVLNLNDKGEAEYSEVMTYDPIWQWTQKISGGFAIQDQTLTAYLSWVSEETGYPIKWQSDQVRNKAASIKLSGSINGILPVDSLEVILPTTRFKYSIDDNQIYIHNEHG</sequence>
<proteinExistence type="predicted"/>
<gene>
    <name evidence="3" type="ORF">C8D91_2483</name>
</gene>
<dbReference type="GO" id="GO:0016989">
    <property type="term" value="F:sigma factor antagonist activity"/>
    <property type="evidence" value="ECO:0007669"/>
    <property type="project" value="TreeGrafter"/>
</dbReference>